<accession>A0A6N2TPD9</accession>
<dbReference type="AlphaFoldDB" id="A0A6N2TPD9"/>
<reference evidence="2" key="1">
    <citation type="submission" date="2019-11" db="EMBL/GenBank/DDBJ databases">
        <authorList>
            <person name="Feng L."/>
        </authorList>
    </citation>
    <scope>NUCLEOTIDE SEQUENCE</scope>
    <source>
        <strain evidence="2">AcaccaeLFYP115</strain>
    </source>
</reference>
<protein>
    <recommendedName>
        <fullName evidence="3">Stage III sporulation protein AG</fullName>
    </recommendedName>
</protein>
<feature type="region of interest" description="Disordered" evidence="1">
    <location>
        <begin position="37"/>
        <end position="59"/>
    </location>
</feature>
<evidence type="ECO:0000256" key="1">
    <source>
        <dbReference type="SAM" id="MobiDB-lite"/>
    </source>
</evidence>
<proteinExistence type="predicted"/>
<name>A0A6N2TPD9_9FIRM</name>
<evidence type="ECO:0000313" key="2">
    <source>
        <dbReference type="EMBL" id="VYT07475.1"/>
    </source>
</evidence>
<gene>
    <name evidence="2" type="ORF">ACLFYP115_01541</name>
</gene>
<evidence type="ECO:0008006" key="3">
    <source>
        <dbReference type="Google" id="ProtNLM"/>
    </source>
</evidence>
<dbReference type="EMBL" id="CACRSQ010000003">
    <property type="protein sequence ID" value="VYT07475.1"/>
    <property type="molecule type" value="Genomic_DNA"/>
</dbReference>
<organism evidence="2">
    <name type="scientific">Anaerostipes caccae</name>
    <dbReference type="NCBI Taxonomy" id="105841"/>
    <lineage>
        <taxon>Bacteria</taxon>
        <taxon>Bacillati</taxon>
        <taxon>Bacillota</taxon>
        <taxon>Clostridia</taxon>
        <taxon>Lachnospirales</taxon>
        <taxon>Lachnospiraceae</taxon>
        <taxon>Anaerostipes</taxon>
    </lineage>
</organism>
<dbReference type="RefSeq" id="WP_006567202.1">
    <property type="nucleotide sequence ID" value="NZ_BAABRZ010000001.1"/>
</dbReference>
<dbReference type="GeneID" id="69470737"/>
<sequence>MMDKKELIQKIESLGTKKIVLIFVLGIALIVFSFPSSGKKTAKSTKDSESSEDVSSTDAYVKKQEQRLVAALKNVEGVGKVKVMITLKSSKESVVNKDTPYEESTKKDEKAVKEDEETVLIDKNGEKVPYIVKEVEPEVEGVVVVAQGGGSDIVNQNIVDAVSVLFHISSYKIKVLKMED</sequence>